<feature type="region of interest" description="Disordered" evidence="1">
    <location>
        <begin position="497"/>
        <end position="601"/>
    </location>
</feature>
<organism evidence="3 4">
    <name type="scientific">Zasmidium cellare</name>
    <name type="common">Wine cellar mold</name>
    <name type="synonym">Racodium cellare</name>
    <dbReference type="NCBI Taxonomy" id="395010"/>
    <lineage>
        <taxon>Eukaryota</taxon>
        <taxon>Fungi</taxon>
        <taxon>Dikarya</taxon>
        <taxon>Ascomycota</taxon>
        <taxon>Pezizomycotina</taxon>
        <taxon>Dothideomycetes</taxon>
        <taxon>Dothideomycetidae</taxon>
        <taxon>Mycosphaerellales</taxon>
        <taxon>Mycosphaerellaceae</taxon>
        <taxon>Zasmidium</taxon>
    </lineage>
</organism>
<feature type="compositionally biased region" description="Low complexity" evidence="1">
    <location>
        <begin position="553"/>
        <end position="576"/>
    </location>
</feature>
<evidence type="ECO:0000259" key="2">
    <source>
        <dbReference type="Pfam" id="PF10138"/>
    </source>
</evidence>
<feature type="domain" description="vWA found in TerF C terminus" evidence="2">
    <location>
        <begin position="284"/>
        <end position="466"/>
    </location>
</feature>
<keyword evidence="4" id="KW-1185">Reference proteome</keyword>
<dbReference type="InterPro" id="IPR036465">
    <property type="entry name" value="vWFA_dom_sf"/>
</dbReference>
<evidence type="ECO:0000313" key="4">
    <source>
        <dbReference type="Proteomes" id="UP001305779"/>
    </source>
</evidence>
<feature type="compositionally biased region" description="Pro residues" evidence="1">
    <location>
        <begin position="179"/>
        <end position="206"/>
    </location>
</feature>
<gene>
    <name evidence="3" type="ORF">PRZ48_002651</name>
</gene>
<feature type="compositionally biased region" description="Gly residues" evidence="1">
    <location>
        <begin position="584"/>
        <end position="593"/>
    </location>
</feature>
<protein>
    <recommendedName>
        <fullName evidence="2">vWA found in TerF C terminus domain-containing protein</fullName>
    </recommendedName>
</protein>
<dbReference type="InterPro" id="IPR019303">
    <property type="entry name" value="vWA_TerF_C"/>
</dbReference>
<evidence type="ECO:0000313" key="3">
    <source>
        <dbReference type="EMBL" id="KAK4504690.1"/>
    </source>
</evidence>
<sequence length="601" mass="64231">MPRLRHRPAELAGGRARRRLRPQGGATAVANYGSQPPPGGAPGGQQAGGYPGAQQYQAYPGSQQQQQRPPQGPPSAVPAPLQVGGQYQQQQYQQQPPQQGYQSPAPGGYGSPAPGNYARPPPPPPARPGQSPYPGQAPPYGSPQPYNQAPQQQPYSPAPYQSQPYQQQGPQAGYGGYGGPPPPPQQQYGGPPPPQQGYPPQGPPPGQFGGAPTASPQDLAGYQRQLEQAIQEKGLQRFYGPGTPGAQRLPQIAQRAAQAVDRLCQAWRIQKEIANDIVRLALYDVIIYVDDSGSMSFEENGERIKDLQLILQRAAFAATLFDDDGVDLRFMNEDLPPQEISNIRSEQQIEQILARKRYKGLTPFGTELRKKVIDPLVVSKLNSGMQKPILIISITDGQPAGENQNTLVETVQYAVQAAQRSQYGPGAVAFQFAQVGNDQKATEFLAKLDNDPMVGREVDCTSNFENESAEMARAQPPVDLTPDLWMIKLILGAIDPSYDTKDEKSNMAGGPPGGYGGPPPPNQYGQQPQYGAPPPGGAPYGQQGGYGGPPPQQQGYGAPPQYQGAPGQGPPGQNYGRPPPGPPQGGGYPGQQGGYQQPPRY</sequence>
<accession>A0ABR0EUA5</accession>
<feature type="region of interest" description="Disordered" evidence="1">
    <location>
        <begin position="1"/>
        <end position="217"/>
    </location>
</feature>
<feature type="compositionally biased region" description="Low complexity" evidence="1">
    <location>
        <begin position="78"/>
        <end position="118"/>
    </location>
</feature>
<feature type="compositionally biased region" description="Gly residues" evidence="1">
    <location>
        <begin position="41"/>
        <end position="51"/>
    </location>
</feature>
<dbReference type="Proteomes" id="UP001305779">
    <property type="component" value="Unassembled WGS sequence"/>
</dbReference>
<feature type="compositionally biased region" description="Gly residues" evidence="1">
    <location>
        <begin position="538"/>
        <end position="547"/>
    </location>
</feature>
<feature type="compositionally biased region" description="Low complexity" evidence="1">
    <location>
        <begin position="143"/>
        <end position="171"/>
    </location>
</feature>
<feature type="compositionally biased region" description="Low complexity" evidence="1">
    <location>
        <begin position="52"/>
        <end position="69"/>
    </location>
</feature>
<dbReference type="SUPFAM" id="SSF53300">
    <property type="entry name" value="vWA-like"/>
    <property type="match status" value="1"/>
</dbReference>
<comment type="caution">
    <text evidence="3">The sequence shown here is derived from an EMBL/GenBank/DDBJ whole genome shotgun (WGS) entry which is preliminary data.</text>
</comment>
<proteinExistence type="predicted"/>
<dbReference type="PANTHER" id="PTHR34706:SF2">
    <property type="entry name" value="RFEF"/>
    <property type="match status" value="1"/>
</dbReference>
<name>A0ABR0EUA5_ZASCE</name>
<reference evidence="3 4" key="1">
    <citation type="journal article" date="2023" name="G3 (Bethesda)">
        <title>A chromosome-level genome assembly of Zasmidium syzygii isolated from banana leaves.</title>
        <authorList>
            <person name="van Westerhoven A.C."/>
            <person name="Mehrabi R."/>
            <person name="Talebi R."/>
            <person name="Steentjes M.B.F."/>
            <person name="Corcolon B."/>
            <person name="Chong P.A."/>
            <person name="Kema G.H.J."/>
            <person name="Seidl M.F."/>
        </authorList>
    </citation>
    <scope>NUCLEOTIDE SEQUENCE [LARGE SCALE GENOMIC DNA]</scope>
    <source>
        <strain evidence="3 4">P124</strain>
    </source>
</reference>
<dbReference type="Pfam" id="PF10138">
    <property type="entry name" value="vWA-TerF-like"/>
    <property type="match status" value="1"/>
</dbReference>
<dbReference type="PANTHER" id="PTHR34706">
    <property type="entry name" value="SLR1338 PROTEIN"/>
    <property type="match status" value="1"/>
</dbReference>
<dbReference type="EMBL" id="JAXOVC010000002">
    <property type="protein sequence ID" value="KAK4504690.1"/>
    <property type="molecule type" value="Genomic_DNA"/>
</dbReference>
<evidence type="ECO:0000256" key="1">
    <source>
        <dbReference type="SAM" id="MobiDB-lite"/>
    </source>
</evidence>